<evidence type="ECO:0000313" key="5">
    <source>
        <dbReference type="Proteomes" id="UP001306119"/>
    </source>
</evidence>
<dbReference type="EMBL" id="JAYXUG010000002">
    <property type="protein sequence ID" value="MEC6831030.1"/>
    <property type="molecule type" value="Genomic_DNA"/>
</dbReference>
<accession>A0A1T4PVT9</accession>
<evidence type="ECO:0000313" key="4">
    <source>
        <dbReference type="Proteomes" id="UP000191116"/>
    </source>
</evidence>
<dbReference type="EMBL" id="FUWP01000003">
    <property type="protein sequence ID" value="SJZ95635.1"/>
    <property type="molecule type" value="Genomic_DNA"/>
</dbReference>
<evidence type="ECO:0000313" key="2">
    <source>
        <dbReference type="EMBL" id="MEC6831030.1"/>
    </source>
</evidence>
<feature type="domain" description="DUF302" evidence="1">
    <location>
        <begin position="51"/>
        <end position="115"/>
    </location>
</feature>
<dbReference type="InterPro" id="IPR005180">
    <property type="entry name" value="DUF302"/>
</dbReference>
<sequence length="153" mass="17559">MKNIILEDNYFKCRLNNIGLYSIYCHLPVNKTINKLESILMKNNMTIFNSIDHAAGAKKVDIMMQPTEVIIFGNPNVGSLLMADNPTIAIDLPQKILVTQNRNNKEESIIYFNDPFYIAKRHNISDKKDVLVHLRSILLSLVLSLFKIKTRIL</sequence>
<evidence type="ECO:0000313" key="3">
    <source>
        <dbReference type="EMBL" id="SJZ95635.1"/>
    </source>
</evidence>
<keyword evidence="5" id="KW-1185">Reference proteome</keyword>
<dbReference type="AlphaFoldDB" id="A0A1T4PVT9"/>
<proteinExistence type="predicted"/>
<dbReference type="RefSeq" id="WP_080173771.1">
    <property type="nucleotide sequence ID" value="NZ_AP024855.1"/>
</dbReference>
<dbReference type="Proteomes" id="UP001306119">
    <property type="component" value="Unassembled WGS sequence"/>
</dbReference>
<dbReference type="Proteomes" id="UP000191116">
    <property type="component" value="Unassembled WGS sequence"/>
</dbReference>
<dbReference type="PANTHER" id="PTHR38342:SF2">
    <property type="entry name" value="INNER MEMBRANE OR EXPORTED"/>
    <property type="match status" value="1"/>
</dbReference>
<evidence type="ECO:0000259" key="1">
    <source>
        <dbReference type="Pfam" id="PF03625"/>
    </source>
</evidence>
<dbReference type="SUPFAM" id="SSF103247">
    <property type="entry name" value="TT1751-like"/>
    <property type="match status" value="1"/>
</dbReference>
<dbReference type="PANTHER" id="PTHR38342">
    <property type="entry name" value="SLR5037 PROTEIN"/>
    <property type="match status" value="1"/>
</dbReference>
<reference evidence="3 4" key="1">
    <citation type="submission" date="2017-02" db="EMBL/GenBank/DDBJ databases">
        <authorList>
            <person name="Peterson S.W."/>
        </authorList>
    </citation>
    <scope>NUCLEOTIDE SEQUENCE [LARGE SCALE GENOMIC DNA]</scope>
    <source>
        <strain evidence="3 4">CECT 9189</strain>
    </source>
</reference>
<name>A0A1T4PVT9_9GAMM</name>
<reference evidence="2 5" key="2">
    <citation type="submission" date="2024-01" db="EMBL/GenBank/DDBJ databases">
        <title>Active colonisers of the gastrointestinal tract of Atlantic salmon farmed in a warm water region.</title>
        <authorList>
            <person name="Bowman J.P."/>
        </authorList>
    </citation>
    <scope>NUCLEOTIDE SEQUENCE [LARGE SCALE GENOMIC DNA]</scope>
    <source>
        <strain evidence="2 5">S3MW1</strain>
    </source>
</reference>
<dbReference type="CDD" id="cd14797">
    <property type="entry name" value="DUF302"/>
    <property type="match status" value="1"/>
</dbReference>
<organism evidence="3 4">
    <name type="scientific">Photobacterium toruni</name>
    <dbReference type="NCBI Taxonomy" id="1935446"/>
    <lineage>
        <taxon>Bacteria</taxon>
        <taxon>Pseudomonadati</taxon>
        <taxon>Pseudomonadota</taxon>
        <taxon>Gammaproteobacteria</taxon>
        <taxon>Vibrionales</taxon>
        <taxon>Vibrionaceae</taxon>
        <taxon>Photobacterium</taxon>
    </lineage>
</organism>
<dbReference type="Pfam" id="PF03625">
    <property type="entry name" value="DUF302"/>
    <property type="match status" value="1"/>
</dbReference>
<dbReference type="OrthoDB" id="9799367at2"/>
<dbReference type="Gene3D" id="3.30.310.70">
    <property type="entry name" value="TT1751-like domain"/>
    <property type="match status" value="1"/>
</dbReference>
<dbReference type="InterPro" id="IPR035923">
    <property type="entry name" value="TT1751-like_sf"/>
</dbReference>
<gene>
    <name evidence="3" type="ORF">CZ814_00890</name>
    <name evidence="2" type="ORF">VXS06_04550</name>
</gene>
<protein>
    <submittedName>
        <fullName evidence="2">DUF302 domain-containing protein</fullName>
    </submittedName>
</protein>